<reference evidence="3" key="1">
    <citation type="journal article" date="2005" name="Nature">
        <title>The map-based sequence of the rice genome.</title>
        <authorList>
            <consortium name="International rice genome sequencing project (IRGSP)"/>
            <person name="Matsumoto T."/>
            <person name="Wu J."/>
            <person name="Kanamori H."/>
            <person name="Katayose Y."/>
            <person name="Fujisawa M."/>
            <person name="Namiki N."/>
            <person name="Mizuno H."/>
            <person name="Yamamoto K."/>
            <person name="Antonio B.A."/>
            <person name="Baba T."/>
            <person name="Sakata K."/>
            <person name="Nagamura Y."/>
            <person name="Aoki H."/>
            <person name="Arikawa K."/>
            <person name="Arita K."/>
            <person name="Bito T."/>
            <person name="Chiden Y."/>
            <person name="Fujitsuka N."/>
            <person name="Fukunaka R."/>
            <person name="Hamada M."/>
            <person name="Harada C."/>
            <person name="Hayashi A."/>
            <person name="Hijishita S."/>
            <person name="Honda M."/>
            <person name="Hosokawa S."/>
            <person name="Ichikawa Y."/>
            <person name="Idonuma A."/>
            <person name="Iijima M."/>
            <person name="Ikeda M."/>
            <person name="Ikeno M."/>
            <person name="Ito K."/>
            <person name="Ito S."/>
            <person name="Ito T."/>
            <person name="Ito Y."/>
            <person name="Ito Y."/>
            <person name="Iwabuchi A."/>
            <person name="Kamiya K."/>
            <person name="Karasawa W."/>
            <person name="Kurita K."/>
            <person name="Katagiri S."/>
            <person name="Kikuta A."/>
            <person name="Kobayashi H."/>
            <person name="Kobayashi N."/>
            <person name="Machita K."/>
            <person name="Maehara T."/>
            <person name="Masukawa M."/>
            <person name="Mizubayashi T."/>
            <person name="Mukai Y."/>
            <person name="Nagasaki H."/>
            <person name="Nagata Y."/>
            <person name="Naito S."/>
            <person name="Nakashima M."/>
            <person name="Nakama Y."/>
            <person name="Nakamichi Y."/>
            <person name="Nakamura M."/>
            <person name="Meguro A."/>
            <person name="Negishi M."/>
            <person name="Ohta I."/>
            <person name="Ohta T."/>
            <person name="Okamoto M."/>
            <person name="Ono N."/>
            <person name="Saji S."/>
            <person name="Sakaguchi M."/>
            <person name="Sakai K."/>
            <person name="Shibata M."/>
            <person name="Shimokawa T."/>
            <person name="Song J."/>
            <person name="Takazaki Y."/>
            <person name="Terasawa K."/>
            <person name="Tsugane M."/>
            <person name="Tsuji K."/>
            <person name="Ueda S."/>
            <person name="Waki K."/>
            <person name="Yamagata H."/>
            <person name="Yamamoto M."/>
            <person name="Yamamoto S."/>
            <person name="Yamane H."/>
            <person name="Yoshiki S."/>
            <person name="Yoshihara R."/>
            <person name="Yukawa K."/>
            <person name="Zhong H."/>
            <person name="Yano M."/>
            <person name="Yuan Q."/>
            <person name="Ouyang S."/>
            <person name="Liu J."/>
            <person name="Jones K.M."/>
            <person name="Gansberger K."/>
            <person name="Moffat K."/>
            <person name="Hill J."/>
            <person name="Bera J."/>
            <person name="Fadrosh D."/>
            <person name="Jin S."/>
            <person name="Johri S."/>
            <person name="Kim M."/>
            <person name="Overton L."/>
            <person name="Reardon M."/>
            <person name="Tsitrin T."/>
            <person name="Vuong H."/>
            <person name="Weaver B."/>
            <person name="Ciecko A."/>
            <person name="Tallon L."/>
            <person name="Jackson J."/>
            <person name="Pai G."/>
            <person name="Aken S.V."/>
            <person name="Utterback T."/>
            <person name="Reidmuller S."/>
            <person name="Feldblyum T."/>
            <person name="Hsiao J."/>
            <person name="Zismann V."/>
            <person name="Iobst S."/>
            <person name="de Vazeille A.R."/>
            <person name="Buell C.R."/>
            <person name="Ying K."/>
            <person name="Li Y."/>
            <person name="Lu T."/>
            <person name="Huang Y."/>
            <person name="Zhao Q."/>
            <person name="Feng Q."/>
            <person name="Zhang L."/>
            <person name="Zhu J."/>
            <person name="Weng Q."/>
            <person name="Mu J."/>
            <person name="Lu Y."/>
            <person name="Fan D."/>
            <person name="Liu Y."/>
            <person name="Guan J."/>
            <person name="Zhang Y."/>
            <person name="Yu S."/>
            <person name="Liu X."/>
            <person name="Zhang Y."/>
            <person name="Hong G."/>
            <person name="Han B."/>
            <person name="Choisne N."/>
            <person name="Demange N."/>
            <person name="Orjeda G."/>
            <person name="Samain S."/>
            <person name="Cattolico L."/>
            <person name="Pelletier E."/>
            <person name="Couloux A."/>
            <person name="Segurens B."/>
            <person name="Wincker P."/>
            <person name="D'Hont A."/>
            <person name="Scarpelli C."/>
            <person name="Weissenbach J."/>
            <person name="Salanoubat M."/>
            <person name="Quetier F."/>
            <person name="Yu Y."/>
            <person name="Kim H.R."/>
            <person name="Rambo T."/>
            <person name="Currie J."/>
            <person name="Collura K."/>
            <person name="Luo M."/>
            <person name="Yang T."/>
            <person name="Ammiraju J.S.S."/>
            <person name="Engler F."/>
            <person name="Soderlund C."/>
            <person name="Wing R.A."/>
            <person name="Palmer L.E."/>
            <person name="de la Bastide M."/>
            <person name="Spiegel L."/>
            <person name="Nascimento L."/>
            <person name="Zutavern T."/>
            <person name="O'Shaughnessy A."/>
            <person name="Dike S."/>
            <person name="Dedhia N."/>
            <person name="Preston R."/>
            <person name="Balija V."/>
            <person name="McCombie W.R."/>
            <person name="Chow T."/>
            <person name="Chen H."/>
            <person name="Chung M."/>
            <person name="Chen C."/>
            <person name="Shaw J."/>
            <person name="Wu H."/>
            <person name="Hsiao K."/>
            <person name="Chao Y."/>
            <person name="Chu M."/>
            <person name="Cheng C."/>
            <person name="Hour A."/>
            <person name="Lee P."/>
            <person name="Lin S."/>
            <person name="Lin Y."/>
            <person name="Liou J."/>
            <person name="Liu S."/>
            <person name="Hsing Y."/>
            <person name="Raghuvanshi S."/>
            <person name="Mohanty A."/>
            <person name="Bharti A.K."/>
            <person name="Gaur A."/>
            <person name="Gupta V."/>
            <person name="Kumar D."/>
            <person name="Ravi V."/>
            <person name="Vij S."/>
            <person name="Kapur A."/>
            <person name="Khurana P."/>
            <person name="Khurana P."/>
            <person name="Khurana J.P."/>
            <person name="Tyagi A.K."/>
            <person name="Gaikwad K."/>
            <person name="Singh A."/>
            <person name="Dalal V."/>
            <person name="Srivastava S."/>
            <person name="Dixit A."/>
            <person name="Pal A.K."/>
            <person name="Ghazi I.A."/>
            <person name="Yadav M."/>
            <person name="Pandit A."/>
            <person name="Bhargava A."/>
            <person name="Sureshbabu K."/>
            <person name="Batra K."/>
            <person name="Sharma T.R."/>
            <person name="Mohapatra T."/>
            <person name="Singh N.K."/>
            <person name="Messing J."/>
            <person name="Nelson A.B."/>
            <person name="Fuks G."/>
            <person name="Kavchok S."/>
            <person name="Keizer G."/>
            <person name="Linton E."/>
            <person name="Llaca V."/>
            <person name="Song R."/>
            <person name="Tanyolac B."/>
            <person name="Young S."/>
            <person name="Ho-Il K."/>
            <person name="Hahn J.H."/>
            <person name="Sangsakoo G."/>
            <person name="Vanavichit A."/>
            <person name="de Mattos Luiz.A.T."/>
            <person name="Zimmer P.D."/>
            <person name="Malone G."/>
            <person name="Dellagostin O."/>
            <person name="de Oliveira A.C."/>
            <person name="Bevan M."/>
            <person name="Bancroft I."/>
            <person name="Minx P."/>
            <person name="Cordum H."/>
            <person name="Wilson R."/>
            <person name="Cheng Z."/>
            <person name="Jin W."/>
            <person name="Jiang J."/>
            <person name="Leong S.A."/>
            <person name="Iwama H."/>
            <person name="Gojobori T."/>
            <person name="Itoh T."/>
            <person name="Niimura Y."/>
            <person name="Fujii Y."/>
            <person name="Habara T."/>
            <person name="Sakai H."/>
            <person name="Sato Y."/>
            <person name="Wilson G."/>
            <person name="Kumar K."/>
            <person name="McCouch S."/>
            <person name="Juretic N."/>
            <person name="Hoen D."/>
            <person name="Wright S."/>
            <person name="Bruskiewich R."/>
            <person name="Bureau T."/>
            <person name="Miyao A."/>
            <person name="Hirochika H."/>
            <person name="Nishikawa T."/>
            <person name="Kadowaki K."/>
            <person name="Sugiura M."/>
            <person name="Burr B."/>
            <person name="Sasaki T."/>
        </authorList>
    </citation>
    <scope>NUCLEOTIDE SEQUENCE [LARGE SCALE GENOMIC DNA]</scope>
    <source>
        <strain evidence="3">cv. Nipponbare</strain>
    </source>
</reference>
<evidence type="ECO:0000313" key="3">
    <source>
        <dbReference type="Proteomes" id="UP000000763"/>
    </source>
</evidence>
<evidence type="ECO:0000256" key="1">
    <source>
        <dbReference type="SAM" id="MobiDB-lite"/>
    </source>
</evidence>
<evidence type="ECO:0000313" key="2">
    <source>
        <dbReference type="EMBL" id="BAD29044.1"/>
    </source>
</evidence>
<dbReference type="AlphaFoldDB" id="Q6EQM6"/>
<gene>
    <name evidence="2" type="primary">OSJNBa0042H24.18</name>
</gene>
<protein>
    <submittedName>
        <fullName evidence="2">Uncharacterized protein</fullName>
    </submittedName>
</protein>
<feature type="region of interest" description="Disordered" evidence="1">
    <location>
        <begin position="59"/>
        <end position="115"/>
    </location>
</feature>
<dbReference type="Proteomes" id="UP000000763">
    <property type="component" value="Chromosome 9"/>
</dbReference>
<feature type="region of interest" description="Disordered" evidence="1">
    <location>
        <begin position="130"/>
        <end position="150"/>
    </location>
</feature>
<reference evidence="3" key="2">
    <citation type="journal article" date="2008" name="Nucleic Acids Res.">
        <title>The rice annotation project database (RAP-DB): 2008 update.</title>
        <authorList>
            <consortium name="The rice annotation project (RAP)"/>
        </authorList>
    </citation>
    <scope>GENOME REANNOTATION</scope>
    <source>
        <strain evidence="3">cv. Nipponbare</strain>
    </source>
</reference>
<accession>Q6EQM6</accession>
<feature type="region of interest" description="Disordered" evidence="1">
    <location>
        <begin position="1"/>
        <end position="37"/>
    </location>
</feature>
<feature type="compositionally biased region" description="Polar residues" evidence="1">
    <location>
        <begin position="77"/>
        <end position="86"/>
    </location>
</feature>
<dbReference type="EMBL" id="AP005689">
    <property type="protein sequence ID" value="BAD29044.1"/>
    <property type="molecule type" value="Genomic_DNA"/>
</dbReference>
<proteinExistence type="predicted"/>
<name>Q6EQM6_ORYSJ</name>
<organism evidence="2 3">
    <name type="scientific">Oryza sativa subsp. japonica</name>
    <name type="common">Rice</name>
    <dbReference type="NCBI Taxonomy" id="39947"/>
    <lineage>
        <taxon>Eukaryota</taxon>
        <taxon>Viridiplantae</taxon>
        <taxon>Streptophyta</taxon>
        <taxon>Embryophyta</taxon>
        <taxon>Tracheophyta</taxon>
        <taxon>Spermatophyta</taxon>
        <taxon>Magnoliopsida</taxon>
        <taxon>Liliopsida</taxon>
        <taxon>Poales</taxon>
        <taxon>Poaceae</taxon>
        <taxon>BOP clade</taxon>
        <taxon>Oryzoideae</taxon>
        <taxon>Oryzeae</taxon>
        <taxon>Oryzinae</taxon>
        <taxon>Oryza</taxon>
        <taxon>Oryza sativa</taxon>
    </lineage>
</organism>
<sequence>MARRVVGGAEEGVGGAGYADESTDLSSSASTATSPRLRWAADTVEVVGEGAAHVGVEGVWRSPRWSSREGIDEPAAVSSSLDNPPSSFFCAAGGEGPPPTLSHRHRERSPCSSPTIVSCTAMSSVTCFSLPSAPAADRATQPQRPLAARR</sequence>
<feature type="compositionally biased region" description="Low complexity" evidence="1">
    <location>
        <begin position="24"/>
        <end position="34"/>
    </location>
</feature>